<dbReference type="Pfam" id="PF00005">
    <property type="entry name" value="ABC_tran"/>
    <property type="match status" value="1"/>
</dbReference>
<dbReference type="InterPro" id="IPR003593">
    <property type="entry name" value="AAA+_ATPase"/>
</dbReference>
<dbReference type="PANTHER" id="PTHR24220">
    <property type="entry name" value="IMPORT ATP-BINDING PROTEIN"/>
    <property type="match status" value="1"/>
</dbReference>
<dbReference type="PANTHER" id="PTHR24220:SF86">
    <property type="entry name" value="ABC TRANSPORTER ABCH.1"/>
    <property type="match status" value="1"/>
</dbReference>
<dbReference type="GO" id="GO:0005886">
    <property type="term" value="C:plasma membrane"/>
    <property type="evidence" value="ECO:0007669"/>
    <property type="project" value="TreeGrafter"/>
</dbReference>
<feature type="domain" description="ABC transporter" evidence="5">
    <location>
        <begin position="2"/>
        <end position="239"/>
    </location>
</feature>
<dbReference type="PROSITE" id="PS50893">
    <property type="entry name" value="ABC_TRANSPORTER_2"/>
    <property type="match status" value="1"/>
</dbReference>
<gene>
    <name evidence="6" type="ORF">S01H1_00341</name>
</gene>
<feature type="compositionally biased region" description="Polar residues" evidence="4">
    <location>
        <begin position="221"/>
        <end position="230"/>
    </location>
</feature>
<reference evidence="6" key="1">
    <citation type="journal article" date="2014" name="Front. Microbiol.">
        <title>High frequency of phylogenetically diverse reductive dehalogenase-homologous genes in deep subseafloor sedimentary metagenomes.</title>
        <authorList>
            <person name="Kawai M."/>
            <person name="Futagami T."/>
            <person name="Toyoda A."/>
            <person name="Takaki Y."/>
            <person name="Nishi S."/>
            <person name="Hori S."/>
            <person name="Arai W."/>
            <person name="Tsubouchi T."/>
            <person name="Morono Y."/>
            <person name="Uchiyama I."/>
            <person name="Ito T."/>
            <person name="Fujiyama A."/>
            <person name="Inagaki F."/>
            <person name="Takami H."/>
        </authorList>
    </citation>
    <scope>NUCLEOTIDE SEQUENCE</scope>
    <source>
        <strain evidence="6">Expedition CK06-06</strain>
    </source>
</reference>
<comment type="caution">
    <text evidence="6">The sequence shown here is derived from an EMBL/GenBank/DDBJ whole genome shotgun (WGS) entry which is preliminary data.</text>
</comment>
<accession>X0RTJ3</accession>
<dbReference type="CDD" id="cd03255">
    <property type="entry name" value="ABC_MJ0796_LolCDE_FtsE"/>
    <property type="match status" value="1"/>
</dbReference>
<sequence length="248" mass="26664">MVKLTNITKVYRAGDVPVPALRGINLGIQEGEFLAIMGPSGSGKSTLLNILGCLDKPTSGTYELDGLTVSAFDEERLAVIRNRKVGFVFQSFNLLRRVPAVEQVELPLLYRRVSNRRRLALEALTDLGLGDRVAHRPTQLSGGEQQRVAIARCLVTNPSLILADEPTGALDTATGHDIMDIFQRLNAERGITIALVTHEREVAAYAHRTVRLQDGQIVSDEANSSPNRSPTAAEPSPGGDGGSEASTA</sequence>
<evidence type="ECO:0000313" key="6">
    <source>
        <dbReference type="EMBL" id="GAF72103.1"/>
    </source>
</evidence>
<dbReference type="GO" id="GO:0098796">
    <property type="term" value="C:membrane protein complex"/>
    <property type="evidence" value="ECO:0007669"/>
    <property type="project" value="UniProtKB-ARBA"/>
</dbReference>
<proteinExistence type="predicted"/>
<dbReference type="InterPro" id="IPR015854">
    <property type="entry name" value="ABC_transpr_LolD-like"/>
</dbReference>
<dbReference type="GO" id="GO:0016887">
    <property type="term" value="F:ATP hydrolysis activity"/>
    <property type="evidence" value="ECO:0007669"/>
    <property type="project" value="InterPro"/>
</dbReference>
<dbReference type="InterPro" id="IPR027417">
    <property type="entry name" value="P-loop_NTPase"/>
</dbReference>
<dbReference type="FunFam" id="3.40.50.300:FF:000032">
    <property type="entry name" value="Export ABC transporter ATP-binding protein"/>
    <property type="match status" value="1"/>
</dbReference>
<dbReference type="InterPro" id="IPR017911">
    <property type="entry name" value="MacB-like_ATP-bd"/>
</dbReference>
<organism evidence="6">
    <name type="scientific">marine sediment metagenome</name>
    <dbReference type="NCBI Taxonomy" id="412755"/>
    <lineage>
        <taxon>unclassified sequences</taxon>
        <taxon>metagenomes</taxon>
        <taxon>ecological metagenomes</taxon>
    </lineage>
</organism>
<dbReference type="EMBL" id="BARS01000115">
    <property type="protein sequence ID" value="GAF72103.1"/>
    <property type="molecule type" value="Genomic_DNA"/>
</dbReference>
<dbReference type="PROSITE" id="PS00211">
    <property type="entry name" value="ABC_TRANSPORTER_1"/>
    <property type="match status" value="1"/>
</dbReference>
<name>X0RTJ3_9ZZZZ</name>
<evidence type="ECO:0000256" key="2">
    <source>
        <dbReference type="ARBA" id="ARBA00022741"/>
    </source>
</evidence>
<dbReference type="Gene3D" id="3.40.50.300">
    <property type="entry name" value="P-loop containing nucleotide triphosphate hydrolases"/>
    <property type="match status" value="1"/>
</dbReference>
<feature type="region of interest" description="Disordered" evidence="4">
    <location>
        <begin position="215"/>
        <end position="248"/>
    </location>
</feature>
<evidence type="ECO:0000259" key="5">
    <source>
        <dbReference type="PROSITE" id="PS50893"/>
    </source>
</evidence>
<protein>
    <recommendedName>
        <fullName evidence="5">ABC transporter domain-containing protein</fullName>
    </recommendedName>
</protein>
<dbReference type="InterPro" id="IPR017871">
    <property type="entry name" value="ABC_transporter-like_CS"/>
</dbReference>
<keyword evidence="1" id="KW-0813">Transport</keyword>
<dbReference type="SMART" id="SM00382">
    <property type="entry name" value="AAA"/>
    <property type="match status" value="1"/>
</dbReference>
<dbReference type="GO" id="GO:0022857">
    <property type="term" value="F:transmembrane transporter activity"/>
    <property type="evidence" value="ECO:0007669"/>
    <property type="project" value="TreeGrafter"/>
</dbReference>
<evidence type="ECO:0000256" key="4">
    <source>
        <dbReference type="SAM" id="MobiDB-lite"/>
    </source>
</evidence>
<dbReference type="AlphaFoldDB" id="X0RTJ3"/>
<dbReference type="InterPro" id="IPR003439">
    <property type="entry name" value="ABC_transporter-like_ATP-bd"/>
</dbReference>
<evidence type="ECO:0000256" key="3">
    <source>
        <dbReference type="ARBA" id="ARBA00022840"/>
    </source>
</evidence>
<keyword evidence="2" id="KW-0547">Nucleotide-binding</keyword>
<evidence type="ECO:0000256" key="1">
    <source>
        <dbReference type="ARBA" id="ARBA00022448"/>
    </source>
</evidence>
<dbReference type="SUPFAM" id="SSF52540">
    <property type="entry name" value="P-loop containing nucleoside triphosphate hydrolases"/>
    <property type="match status" value="1"/>
</dbReference>
<keyword evidence="3" id="KW-0067">ATP-binding</keyword>
<dbReference type="GO" id="GO:0005524">
    <property type="term" value="F:ATP binding"/>
    <property type="evidence" value="ECO:0007669"/>
    <property type="project" value="UniProtKB-KW"/>
</dbReference>